<accession>A0A1A8XJM3</accession>
<feature type="compositionally biased region" description="Basic residues" evidence="1">
    <location>
        <begin position="1564"/>
        <end position="1578"/>
    </location>
</feature>
<feature type="region of interest" description="Disordered" evidence="1">
    <location>
        <begin position="1508"/>
        <end position="1578"/>
    </location>
</feature>
<name>A0A1A8XJM3_9RHOO</name>
<gene>
    <name evidence="2" type="ORF">PROAA_1520003</name>
</gene>
<dbReference type="EMBL" id="FLQY01000060">
    <property type="protein sequence ID" value="SBT05384.1"/>
    <property type="molecule type" value="Genomic_DNA"/>
</dbReference>
<evidence type="ECO:0000313" key="2">
    <source>
        <dbReference type="EMBL" id="SBT05384.1"/>
    </source>
</evidence>
<organism evidence="2 3">
    <name type="scientific">Candidatus Propionivibrio aalborgensis</name>
    <dbReference type="NCBI Taxonomy" id="1860101"/>
    <lineage>
        <taxon>Bacteria</taxon>
        <taxon>Pseudomonadati</taxon>
        <taxon>Pseudomonadota</taxon>
        <taxon>Betaproteobacteria</taxon>
        <taxon>Rhodocyclales</taxon>
        <taxon>Rhodocyclaceae</taxon>
        <taxon>Propionivibrio</taxon>
    </lineage>
</organism>
<proteinExistence type="predicted"/>
<reference evidence="2 3" key="1">
    <citation type="submission" date="2016-06" db="EMBL/GenBank/DDBJ databases">
        <authorList>
            <person name="Kjaerup R.B."/>
            <person name="Dalgaard T.S."/>
            <person name="Juul-Madsen H.R."/>
        </authorList>
    </citation>
    <scope>NUCLEOTIDE SEQUENCE [LARGE SCALE GENOMIC DNA]</scope>
    <source>
        <strain evidence="2">2</strain>
    </source>
</reference>
<evidence type="ECO:0000313" key="3">
    <source>
        <dbReference type="Proteomes" id="UP000199600"/>
    </source>
</evidence>
<protein>
    <submittedName>
        <fullName evidence="2">Uncharacterized protein</fullName>
    </submittedName>
</protein>
<keyword evidence="3" id="KW-1185">Reference proteome</keyword>
<dbReference type="Proteomes" id="UP000199600">
    <property type="component" value="Unassembled WGS sequence"/>
</dbReference>
<evidence type="ECO:0000256" key="1">
    <source>
        <dbReference type="SAM" id="MobiDB-lite"/>
    </source>
</evidence>
<sequence length="1578" mass="171426">MENKLEIEFLDLVNALDTDGLLTCLTDGDGQILNKLQIGSLLTGKMKLPNRRFEKLAQLVAAGAVSKDQEPRIERVAQELLAWVPNETPVLLLPLRLETRFKGNILWVRIFPDDALIDRHDPRLTPKELEDGRHFEELRSNSKGHDQLKSAWRALATTYGPDRAAWIAERCYQNHTAGTRIESARSEQWFSRAALPTLPHRFVAKATRPNGGSILAFGQPVNRGLSLLEGDSCRPAKWLTTLREAEAAGMAIRIPLAAQDLEAVKNSAAGALVFQKIVVVGLQSGQADNGTKTEALLQSHAYADGIAVLEYGTRTNNTQDEKSEHSESREDIESRFSLEFESVAALPPQSAGVKLAAALGAGGAVFKKTAGARSTADSVAGAMRQILWPSTGDYFLRYALRGMISRAGLDWLTHHFVEHVHAAGPLAAIRLGNQPYGVLPVCNTRPNSKYGWKPSKSDNGDSTTVEFHAALLHTLDTLRETWAAYAIDPARVPRTGCSENPDTELLNILAMEPLSTEERTRLFVDRGFVAWLLIAMREDLFGAGLPFQLQSTDTVFWAKNWHEQVSPQLAKRSAACADLTDGAAKQFAETPWLQGFPWGEDAVREVQPYAEADLQVLPKDLAEHLEPLLLRKAKGVPPLLVELLVRSHKLISCLDKKSPISADVLLKAVGTVSHASSLRPNVETLFRLTLDLCSHRLDAWLSSFAAKRLTALRQKSPKDTYLGAYGYVENLSVAPEGQTSAGFVHAPSLQQATTAAVLHSAYLNHAGDGNNPACINLSSERTRKALQLVDGVRSGQPLGALLGYEFERRLVEEGVAQYIDEFRAAFPIAAIAESNSDNQPVEAIAARNVVDGLALARHAKQQGSGFIAALISKANSSVPTGDVGTLTREVGNLEACLDALGDLMMFESIHHAAQGNFEAAAAPMDALAGAGTMPEIRAMDTPVSASTYLQRTLLLFPVAGAQPGYTPHSPRVLAEPRIAFWFANLLGDLTKIGIRFQFEHHRVNVNTASRDELLAAGMSNDEADKALASARPCFSRLDHLASSGVISGDHLALLKRTLTTGRNTLSLQELIQDEFFTELRLDPVDLLHLSAVSPRSLEARDDTSEMLSAACTEIEQRIAYWVRREFGLYPEESVKISLVKPADDHYTWGLGDVLELGRQVLAMLAVGAPLKLSSLTTPAQACSGTFDARPLSNAREKINELISPEQQYLTDDEWITWFFDASRFGVSAATLSCPILSVEERDAKRKAVLASLAKQAKESLGELPTDKVSDTCDESLAGGYAKAMSKLFGGTVVAMPEWVLAPDASSAFRSSVDSLSKQNDLLLGLGEERVRLWLQQAAVAQPSILELEDTLITSELWLSAHERPDLAAIQLRIAQLPASDPLSSDNWLALSDAERNPAPRPSTPGSVSIVAAIAGAGRAMEPDPADGEPTGYKIAGLALAEWHEHIPSDTVTTGISLHYDGPSNQAPQCLLLAVPGQPDERTHWHIDELADIVSDAMDLAKIRLVDPDAMGAPRQGESQKPGPGLLFPGLVFPIDPDVSHEDPAASKQVVDWLSAKPGPNPKPPKPKPTPHRRRGRHT</sequence>